<proteinExistence type="evidence at transcript level"/>
<evidence type="ECO:0000313" key="1">
    <source>
        <dbReference type="EMBL" id="ACG25609.1"/>
    </source>
</evidence>
<dbReference type="AlphaFoldDB" id="B6SL76"/>
<accession>B6SL76</accession>
<dbReference type="EMBL" id="EU953491">
    <property type="protein sequence ID" value="ACG25609.1"/>
    <property type="molecule type" value="mRNA"/>
</dbReference>
<name>B6SL76_MAIZE</name>
<reference evidence="1" key="1">
    <citation type="journal article" date="2009" name="Plant Mol. Biol.">
        <title>Insights into corn genes derived from large-scale cDNA sequencing.</title>
        <authorList>
            <person name="Alexandrov N.N."/>
            <person name="Brover V.V."/>
            <person name="Freidin S."/>
            <person name="Troukhan M.E."/>
            <person name="Tatarinova T.V."/>
            <person name="Zhang H."/>
            <person name="Swaller T.J."/>
            <person name="Lu Y.P."/>
            <person name="Bouck J."/>
            <person name="Flavell R.B."/>
            <person name="Feldmann K.A."/>
        </authorList>
    </citation>
    <scope>NUCLEOTIDE SEQUENCE</scope>
</reference>
<organism evidence="1">
    <name type="scientific">Zea mays</name>
    <name type="common">Maize</name>
    <dbReference type="NCBI Taxonomy" id="4577"/>
    <lineage>
        <taxon>Eukaryota</taxon>
        <taxon>Viridiplantae</taxon>
        <taxon>Streptophyta</taxon>
        <taxon>Embryophyta</taxon>
        <taxon>Tracheophyta</taxon>
        <taxon>Spermatophyta</taxon>
        <taxon>Magnoliopsida</taxon>
        <taxon>Liliopsida</taxon>
        <taxon>Poales</taxon>
        <taxon>Poaceae</taxon>
        <taxon>PACMAD clade</taxon>
        <taxon>Panicoideae</taxon>
        <taxon>Andropogonodae</taxon>
        <taxon>Andropogoneae</taxon>
        <taxon>Tripsacinae</taxon>
        <taxon>Zea</taxon>
    </lineage>
</organism>
<sequence>MACIGSDRKRLAVALPTETEESCTTYNMLKVGVDIPIHIHQTCIGLFHG</sequence>
<protein>
    <submittedName>
        <fullName evidence="1">Uncharacterized protein</fullName>
    </submittedName>
</protein>